<feature type="region of interest" description="Disordered" evidence="1">
    <location>
        <begin position="362"/>
        <end position="403"/>
    </location>
</feature>
<proteinExistence type="predicted"/>
<feature type="compositionally biased region" description="Polar residues" evidence="1">
    <location>
        <begin position="394"/>
        <end position="403"/>
    </location>
</feature>
<name>K0RQA7_THAOC</name>
<evidence type="ECO:0000256" key="1">
    <source>
        <dbReference type="SAM" id="MobiDB-lite"/>
    </source>
</evidence>
<evidence type="ECO:0000256" key="2">
    <source>
        <dbReference type="SAM" id="Phobius"/>
    </source>
</evidence>
<evidence type="ECO:0000313" key="4">
    <source>
        <dbReference type="Proteomes" id="UP000266841"/>
    </source>
</evidence>
<sequence>MNDEVETNQHRCSPADDAVPVSRDGESDPPQPLALLPDGDSGPPVATPIQQEQLASGEEEVEVHESALCLAEEDSDRAPIPIQQQEQQLDDAKRKAKAEISTAIGARGRDERDSTTGLVAEERDEDLKPSARSRVGASLGELDEEAVPSMSAPRQRSGPSLCLSDCDGNDPPVPIQQQVQMLALDDKAVKNKMKQEAKAEEQKSVMSFVEEDSDSAPIPIQQQMHQFDDAKEKTTSEISTANSASRMYERDSTTELTAEEMEEGEVNLRPSVGSRVGASLGEYEEARVEVSSIPTPRNDAAGVHLAPDEEIPIYDGIAVPTESSRLQTWVEYFRNNYKSILGLTILVIASAITVGTVLDRRRNKSSAPIGNQSSKTLNTRPGLPLIPNRDAPSESPSVSSGPNVSLSRGLLIGKNYQLKAGVQANIAAYQLCKLDA</sequence>
<feature type="compositionally biased region" description="Polar residues" evidence="1">
    <location>
        <begin position="365"/>
        <end position="379"/>
    </location>
</feature>
<keyword evidence="4" id="KW-1185">Reference proteome</keyword>
<feature type="region of interest" description="Disordered" evidence="1">
    <location>
        <begin position="71"/>
        <end position="174"/>
    </location>
</feature>
<keyword evidence="2" id="KW-0812">Transmembrane</keyword>
<protein>
    <submittedName>
        <fullName evidence="3">Uncharacterized protein</fullName>
    </submittedName>
</protein>
<organism evidence="3 4">
    <name type="scientific">Thalassiosira oceanica</name>
    <name type="common">Marine diatom</name>
    <dbReference type="NCBI Taxonomy" id="159749"/>
    <lineage>
        <taxon>Eukaryota</taxon>
        <taxon>Sar</taxon>
        <taxon>Stramenopiles</taxon>
        <taxon>Ochrophyta</taxon>
        <taxon>Bacillariophyta</taxon>
        <taxon>Coscinodiscophyceae</taxon>
        <taxon>Thalassiosirophycidae</taxon>
        <taxon>Thalassiosirales</taxon>
        <taxon>Thalassiosiraceae</taxon>
        <taxon>Thalassiosira</taxon>
    </lineage>
</organism>
<accession>K0RQA7</accession>
<comment type="caution">
    <text evidence="3">The sequence shown here is derived from an EMBL/GenBank/DDBJ whole genome shotgun (WGS) entry which is preliminary data.</text>
</comment>
<feature type="region of interest" description="Disordered" evidence="1">
    <location>
        <begin position="1"/>
        <end position="47"/>
    </location>
</feature>
<dbReference type="Proteomes" id="UP000266841">
    <property type="component" value="Unassembled WGS sequence"/>
</dbReference>
<keyword evidence="2" id="KW-0472">Membrane</keyword>
<dbReference type="EMBL" id="AGNL01034497">
    <property type="protein sequence ID" value="EJK55235.1"/>
    <property type="molecule type" value="Genomic_DNA"/>
</dbReference>
<reference evidence="3 4" key="1">
    <citation type="journal article" date="2012" name="Genome Biol.">
        <title>Genome and low-iron response of an oceanic diatom adapted to chronic iron limitation.</title>
        <authorList>
            <person name="Lommer M."/>
            <person name="Specht M."/>
            <person name="Roy A.S."/>
            <person name="Kraemer L."/>
            <person name="Andreson R."/>
            <person name="Gutowska M.A."/>
            <person name="Wolf J."/>
            <person name="Bergner S.V."/>
            <person name="Schilhabel M.B."/>
            <person name="Klostermeier U.C."/>
            <person name="Beiko R.G."/>
            <person name="Rosenstiel P."/>
            <person name="Hippler M."/>
            <person name="Laroche J."/>
        </authorList>
    </citation>
    <scope>NUCLEOTIDE SEQUENCE [LARGE SCALE GENOMIC DNA]</scope>
    <source>
        <strain evidence="3 4">CCMP1005</strain>
    </source>
</reference>
<dbReference type="AlphaFoldDB" id="K0RQA7"/>
<feature type="transmembrane region" description="Helical" evidence="2">
    <location>
        <begin position="340"/>
        <end position="358"/>
    </location>
</feature>
<evidence type="ECO:0000313" key="3">
    <source>
        <dbReference type="EMBL" id="EJK55235.1"/>
    </source>
</evidence>
<gene>
    <name evidence="3" type="ORF">THAOC_25052</name>
</gene>
<keyword evidence="2" id="KW-1133">Transmembrane helix</keyword>